<feature type="region of interest" description="Disordered" evidence="1">
    <location>
        <begin position="241"/>
        <end position="261"/>
    </location>
</feature>
<dbReference type="NCBIfam" id="NF046066">
    <property type="entry name" value="BioflmMtrxTasA"/>
    <property type="match status" value="1"/>
</dbReference>
<keyword evidence="2" id="KW-0732">Signal</keyword>
<accession>A0A0D1KZS5</accession>
<evidence type="ECO:0000256" key="2">
    <source>
        <dbReference type="SAM" id="SignalP"/>
    </source>
</evidence>
<evidence type="ECO:0000256" key="1">
    <source>
        <dbReference type="SAM" id="MobiDB-lite"/>
    </source>
</evidence>
<dbReference type="STRING" id="483913.AN935_12175"/>
<proteinExistence type="predicted"/>
<feature type="chain" id="PRO_5030005354" evidence="2">
    <location>
        <begin position="28"/>
        <end position="261"/>
    </location>
</feature>
<dbReference type="EMBL" id="JXBC01000003">
    <property type="protein sequence ID" value="KIU11637.1"/>
    <property type="molecule type" value="Genomic_DNA"/>
</dbReference>
<dbReference type="InterPro" id="IPR023833">
    <property type="entry name" value="Signal_pept_SipW-depend-type"/>
</dbReference>
<dbReference type="NCBIfam" id="TIGR04088">
    <property type="entry name" value="cognate_SipW"/>
    <property type="match status" value="1"/>
</dbReference>
<dbReference type="Proteomes" id="UP000032247">
    <property type="component" value="Unassembled WGS sequence"/>
</dbReference>
<evidence type="ECO:0000313" key="3">
    <source>
        <dbReference type="EMBL" id="KIU11637.1"/>
    </source>
</evidence>
<feature type="signal peptide" evidence="2">
    <location>
        <begin position="1"/>
        <end position="27"/>
    </location>
</feature>
<dbReference type="PATRIC" id="fig|1423.134.peg.478"/>
<dbReference type="Pfam" id="PF12389">
    <property type="entry name" value="Peptidase_M73"/>
    <property type="match status" value="1"/>
</dbReference>
<dbReference type="RefSeq" id="WP_015251717.1">
    <property type="nucleotide sequence ID" value="NZ_CANLQF010000001.1"/>
</dbReference>
<protein>
    <submittedName>
        <fullName evidence="4">Biofilm matrix protein TasA</fullName>
    </submittedName>
    <submittedName>
        <fullName evidence="3">Translocation-dependent anti spore component</fullName>
    </submittedName>
</protein>
<dbReference type="AlphaFoldDB" id="A0A0D1KZS5"/>
<evidence type="ECO:0000313" key="4">
    <source>
        <dbReference type="EMBL" id="WEY83052.1"/>
    </source>
</evidence>
<sequence length="261" mass="28343">MGMKKKLSLGVASAALGLALVGGGTWAAFNDIKSKDATFASGTLDLSAKENSASVNLSNLKPGDKLTKDFQFENNGSLAIKEVLMALNYGDFKANGGSNTSPEDFLSQFEVTLLTVGKEGGNGYPKNIILDDANLKDLYLMSAKNDAAATEKIKKQIDPKFLHASGKVNVATIDGKTAPEYDGVPKTPTDFDQVQMQIQFKDDKTKDENGLMVQNKYQGNSIKLQFSFEATQWNGLTIKKDHTDKDGYVKENEKAHSEDKN</sequence>
<evidence type="ECO:0000313" key="5">
    <source>
        <dbReference type="Proteomes" id="UP000032247"/>
    </source>
</evidence>
<reference evidence="4" key="2">
    <citation type="submission" date="2023-03" db="EMBL/GenBank/DDBJ databases">
        <title>Complete genome sequences of 52 Bacillus and Priestia strains isolated from West-African fermentations and 26 reference strains from the DSMZ collection.</title>
        <authorList>
            <person name="Wiedenbein E.S."/>
            <person name="Canoy T.S."/>
            <person name="Hui Y."/>
            <person name="Parkouda C."/>
            <person name="Dawende C."/>
            <person name="Ametefe E."/>
            <person name="Jespersen L."/>
            <person name="Nielsen D.S."/>
        </authorList>
    </citation>
    <scope>NUCLEOTIDE SEQUENCE</scope>
    <source>
        <strain evidence="4">PRO56</strain>
    </source>
</reference>
<reference evidence="3 5" key="1">
    <citation type="submission" date="2014-12" db="EMBL/GenBank/DDBJ databases">
        <title>Comparative genome analysis of Bacillus coagulans HM-08, Clostridium butyricum HM-68, Bacillus subtilis HM-66 and Bacillus licheniformis BL-09.</title>
        <authorList>
            <person name="Zhang H."/>
        </authorList>
    </citation>
    <scope>NUCLEOTIDE SEQUENCE [LARGE SCALE GENOMIC DNA]</scope>
    <source>
        <strain evidence="3 5">HM-66</strain>
    </source>
</reference>
<gene>
    <name evidence="4" type="primary">tasA</name>
    <name evidence="4" type="ORF">P5633_11390</name>
    <name evidence="3" type="ORF">SC09_Contig24orf00697</name>
</gene>
<dbReference type="Proteomes" id="UP001214898">
    <property type="component" value="Chromosome"/>
</dbReference>
<dbReference type="InterPro" id="IPR022121">
    <property type="entry name" value="Peptidase_M73_camelysin"/>
</dbReference>
<dbReference type="EMBL" id="CP120576">
    <property type="protein sequence ID" value="WEY83052.1"/>
    <property type="molecule type" value="Genomic_DNA"/>
</dbReference>
<name>A0A0D1KZS5_BACIU</name>
<organism evidence="3 5">
    <name type="scientific">Bacillus subtilis</name>
    <dbReference type="NCBI Taxonomy" id="1423"/>
    <lineage>
        <taxon>Bacteria</taxon>
        <taxon>Bacillati</taxon>
        <taxon>Bacillota</taxon>
        <taxon>Bacilli</taxon>
        <taxon>Bacillales</taxon>
        <taxon>Bacillaceae</taxon>
        <taxon>Bacillus</taxon>
    </lineage>
</organism>